<evidence type="ECO:0000313" key="2">
    <source>
        <dbReference type="Proteomes" id="UP000265520"/>
    </source>
</evidence>
<evidence type="ECO:0000313" key="1">
    <source>
        <dbReference type="EMBL" id="MCI25061.1"/>
    </source>
</evidence>
<sequence>LAIQRLEIAKNDLQHRIAKEARGNAILQASLERRKQALHERRLALEQDAISRTLLRFYYYFKLFEPLT</sequence>
<feature type="non-terminal residue" evidence="1">
    <location>
        <position position="1"/>
    </location>
</feature>
<accession>A0A392QKZ4</accession>
<name>A0A392QKZ4_9FABA</name>
<proteinExistence type="predicted"/>
<dbReference type="Proteomes" id="UP000265520">
    <property type="component" value="Unassembled WGS sequence"/>
</dbReference>
<organism evidence="1 2">
    <name type="scientific">Trifolium medium</name>
    <dbReference type="NCBI Taxonomy" id="97028"/>
    <lineage>
        <taxon>Eukaryota</taxon>
        <taxon>Viridiplantae</taxon>
        <taxon>Streptophyta</taxon>
        <taxon>Embryophyta</taxon>
        <taxon>Tracheophyta</taxon>
        <taxon>Spermatophyta</taxon>
        <taxon>Magnoliopsida</taxon>
        <taxon>eudicotyledons</taxon>
        <taxon>Gunneridae</taxon>
        <taxon>Pentapetalae</taxon>
        <taxon>rosids</taxon>
        <taxon>fabids</taxon>
        <taxon>Fabales</taxon>
        <taxon>Fabaceae</taxon>
        <taxon>Papilionoideae</taxon>
        <taxon>50 kb inversion clade</taxon>
        <taxon>NPAAA clade</taxon>
        <taxon>Hologalegina</taxon>
        <taxon>IRL clade</taxon>
        <taxon>Trifolieae</taxon>
        <taxon>Trifolium</taxon>
    </lineage>
</organism>
<comment type="caution">
    <text evidence="1">The sequence shown here is derived from an EMBL/GenBank/DDBJ whole genome shotgun (WGS) entry which is preliminary data.</text>
</comment>
<dbReference type="PANTHER" id="PTHR46265">
    <property type="entry name" value="RHO GTPASE-ACTIVATING PROTEIN 7"/>
    <property type="match status" value="1"/>
</dbReference>
<protein>
    <submittedName>
        <fullName evidence="1">Rho GTPase-activating protein 7-like</fullName>
    </submittedName>
</protein>
<dbReference type="InterPro" id="IPR052799">
    <property type="entry name" value="Rho_GAP_Regulators"/>
</dbReference>
<dbReference type="AlphaFoldDB" id="A0A392QKZ4"/>
<dbReference type="PANTHER" id="PTHR46265:SF2">
    <property type="entry name" value="RHO GTPASE-ACTIVATING PROTEIN 7"/>
    <property type="match status" value="1"/>
</dbReference>
<reference evidence="1 2" key="1">
    <citation type="journal article" date="2018" name="Front. Plant Sci.">
        <title>Red Clover (Trifolium pratense) and Zigzag Clover (T. medium) - A Picture of Genomic Similarities and Differences.</title>
        <authorList>
            <person name="Dluhosova J."/>
            <person name="Istvanek J."/>
            <person name="Nedelnik J."/>
            <person name="Repkova J."/>
        </authorList>
    </citation>
    <scope>NUCLEOTIDE SEQUENCE [LARGE SCALE GENOMIC DNA]</scope>
    <source>
        <strain evidence="2">cv. 10/8</strain>
        <tissue evidence="1">Leaf</tissue>
    </source>
</reference>
<keyword evidence="2" id="KW-1185">Reference proteome</keyword>
<dbReference type="EMBL" id="LXQA010145093">
    <property type="protein sequence ID" value="MCI25061.1"/>
    <property type="molecule type" value="Genomic_DNA"/>
</dbReference>